<sequence>MIPPRATVRLQFHKGFTLDDAIPLLDYFSALGISHIYSSPLLTSRVGSGHGYDTVDYTTLDAETGGEEALRRLSVGLKARGMGLILDIVPNHMGVGGADNRVWLDTLEWGRASAHAEVFDVDWTPADPQLTGKLLAPFLDRPYGEALSAGALQLAYDETRGTFHISHHEHIFPICPLNYAELLASAELPELAEARLLFEEIAATPAPHPDRVAGAQTRLSQAVAEAGGATFLQPIIAAFDATTEDGKARLHALLERQNYRLAWWRTANDDLNWRRFFDITGLAGVKVERADVFDQTHALIFRLYTEGLIDGLRIDHVDGIADPGAYCQRLRRQLEALEDQRPEDALPGGYVVVEKILHPGERLPADWPVEGTTGYDFMDEVSAVLHNEAAATALTTIWQETSGERTPYAAQLESARRQILRDGFGAEMKTATRSVHQLALSDLDTRDITEAALRRALNELVVAFPVYRSYVTTAGRTQQDTLFLRRAAENARRRLPPIDHPVLDLLARWVSGITPETTGDVWQTGTRAYALAKFQQLTAPIAAKSMEDTLFYRYGRLISRNEVGSDPIDLAMPVAAFHDHLARRAAALPHAMLATATHDHKRGEDSRMRLAVISELPHIWRDVLDALMGACAPFRAEQDLGPAPGRADEIMLYQTLIGAWPHALDPEDTKGLEELCERVSAWQLKAMREAKGRTNWVFPDEDYESASRAFLETLLKSADGVPARKILSDFVRRIDPAGALNSLAQTALKYTVPGVPDLYQGTEFWDLSLVDPDNRRPVDYEARTTAFATPAATAPAGLLPRWRDGHVKQALIGRLLHARRDVPQLFTSGTYRALEVRGPRQDNALAFAREVEGAQMIVLVSRLAAPLLESSDMPLLPPEVWRDTTLAVPAQFAGTYNDVLTGRTIDISAEGVGVAGLLADLPVAVLLRQGQT</sequence>
<dbReference type="InterPro" id="IPR013797">
    <property type="entry name" value="Maltooligo_trehalose_synth_4"/>
</dbReference>
<dbReference type="Gene3D" id="3.20.20.80">
    <property type="entry name" value="Glycosidases"/>
    <property type="match status" value="3"/>
</dbReference>
<dbReference type="GO" id="GO:0047470">
    <property type="term" value="F:(1,4)-alpha-D-glucan 1-alpha-D-glucosylmutase activity"/>
    <property type="evidence" value="ECO:0007669"/>
    <property type="project" value="TreeGrafter"/>
</dbReference>
<dbReference type="AlphaFoldDB" id="A0A917BN24"/>
<reference evidence="2" key="1">
    <citation type="journal article" date="2014" name="Int. J. Syst. Evol. Microbiol.">
        <title>Complete genome sequence of Corynebacterium casei LMG S-19264T (=DSM 44701T), isolated from a smear-ripened cheese.</title>
        <authorList>
            <consortium name="US DOE Joint Genome Institute (JGI-PGF)"/>
            <person name="Walter F."/>
            <person name="Albersmeier A."/>
            <person name="Kalinowski J."/>
            <person name="Ruckert C."/>
        </authorList>
    </citation>
    <scope>NUCLEOTIDE SEQUENCE</scope>
    <source>
        <strain evidence="2">CCM 7897</strain>
    </source>
</reference>
<accession>A0A917BN24</accession>
<dbReference type="InterPro" id="IPR012767">
    <property type="entry name" value="Trehalose_TreY"/>
</dbReference>
<dbReference type="Gene3D" id="1.10.150.200">
    <property type="entry name" value="Maltooligosyl trehalose synthase, domain 3"/>
    <property type="match status" value="1"/>
</dbReference>
<dbReference type="InterPro" id="IPR017853">
    <property type="entry name" value="GH"/>
</dbReference>
<dbReference type="GO" id="GO:0030980">
    <property type="term" value="P:alpha-glucan catabolic process"/>
    <property type="evidence" value="ECO:0007669"/>
    <property type="project" value="TreeGrafter"/>
</dbReference>
<evidence type="ECO:0000313" key="3">
    <source>
        <dbReference type="Proteomes" id="UP000606044"/>
    </source>
</evidence>
<dbReference type="CDD" id="cd11336">
    <property type="entry name" value="AmyAc_MTSase"/>
    <property type="match status" value="1"/>
</dbReference>
<protein>
    <submittedName>
        <fullName evidence="2">Malto-oligosyltrehalose synthase</fullName>
    </submittedName>
</protein>
<dbReference type="PANTHER" id="PTHR10357">
    <property type="entry name" value="ALPHA-AMYLASE FAMILY MEMBER"/>
    <property type="match status" value="1"/>
</dbReference>
<dbReference type="Gene3D" id="3.30.1590.10">
    <property type="entry name" value="Maltooligosyl trehalose synthase, domain 2"/>
    <property type="match status" value="1"/>
</dbReference>
<dbReference type="RefSeq" id="WP_188574757.1">
    <property type="nucleotide sequence ID" value="NZ_BMCT01000001.1"/>
</dbReference>
<evidence type="ECO:0000313" key="2">
    <source>
        <dbReference type="EMBL" id="GGF47129.1"/>
    </source>
</evidence>
<name>A0A917BN24_9HYPH</name>
<organism evidence="2 3">
    <name type="scientific">Azorhizobium oxalatiphilum</name>
    <dbReference type="NCBI Taxonomy" id="980631"/>
    <lineage>
        <taxon>Bacteria</taxon>
        <taxon>Pseudomonadati</taxon>
        <taxon>Pseudomonadota</taxon>
        <taxon>Alphaproteobacteria</taxon>
        <taxon>Hyphomicrobiales</taxon>
        <taxon>Xanthobacteraceae</taxon>
        <taxon>Azorhizobium</taxon>
    </lineage>
</organism>
<dbReference type="InterPro" id="IPR006047">
    <property type="entry name" value="GH13_cat_dom"/>
</dbReference>
<keyword evidence="3" id="KW-1185">Reference proteome</keyword>
<proteinExistence type="predicted"/>
<dbReference type="Pfam" id="PF00128">
    <property type="entry name" value="Alpha-amylase"/>
    <property type="match status" value="1"/>
</dbReference>
<dbReference type="NCBIfam" id="TIGR02401">
    <property type="entry name" value="trehalose_TreY"/>
    <property type="match status" value="1"/>
</dbReference>
<dbReference type="SUPFAM" id="SSF51445">
    <property type="entry name" value="(Trans)glycosidases"/>
    <property type="match status" value="1"/>
</dbReference>
<dbReference type="SMART" id="SM00642">
    <property type="entry name" value="Aamy"/>
    <property type="match status" value="1"/>
</dbReference>
<dbReference type="GO" id="GO:0005992">
    <property type="term" value="P:trehalose biosynthetic process"/>
    <property type="evidence" value="ECO:0007669"/>
    <property type="project" value="TreeGrafter"/>
</dbReference>
<feature type="domain" description="Glycosyl hydrolase family 13 catalytic" evidence="1">
    <location>
        <begin position="5"/>
        <end position="492"/>
    </location>
</feature>
<evidence type="ECO:0000259" key="1">
    <source>
        <dbReference type="SMART" id="SM00642"/>
    </source>
</evidence>
<dbReference type="Proteomes" id="UP000606044">
    <property type="component" value="Unassembled WGS sequence"/>
</dbReference>
<dbReference type="PANTHER" id="PTHR10357:SF216">
    <property type="entry name" value="MALTOOLIGOSYL TREHALOSE SYNTHASE-RELATED"/>
    <property type="match status" value="1"/>
</dbReference>
<dbReference type="Gene3D" id="1.10.10.470">
    <property type="entry name" value="Maltooligosyl trehalose synthase, domain 4"/>
    <property type="match status" value="1"/>
</dbReference>
<gene>
    <name evidence="2" type="ORF">GCM10007301_03140</name>
</gene>
<dbReference type="EMBL" id="BMCT01000001">
    <property type="protein sequence ID" value="GGF47129.1"/>
    <property type="molecule type" value="Genomic_DNA"/>
</dbReference>
<reference evidence="2" key="2">
    <citation type="submission" date="2020-09" db="EMBL/GenBank/DDBJ databases">
        <authorList>
            <person name="Sun Q."/>
            <person name="Sedlacek I."/>
        </authorList>
    </citation>
    <scope>NUCLEOTIDE SEQUENCE</scope>
    <source>
        <strain evidence="2">CCM 7897</strain>
    </source>
</reference>
<comment type="caution">
    <text evidence="2">The sequence shown here is derived from an EMBL/GenBank/DDBJ whole genome shotgun (WGS) entry which is preliminary data.</text>
</comment>